<gene>
    <name evidence="2" type="ORF">DEO72_LG1g1969</name>
</gene>
<proteinExistence type="predicted"/>
<evidence type="ECO:0000313" key="3">
    <source>
        <dbReference type="Proteomes" id="UP000501690"/>
    </source>
</evidence>
<evidence type="ECO:0000313" key="2">
    <source>
        <dbReference type="EMBL" id="QCD78337.1"/>
    </source>
</evidence>
<dbReference type="Proteomes" id="UP000501690">
    <property type="component" value="Linkage Group LG1"/>
</dbReference>
<accession>A0A4D6KRJ3</accession>
<feature type="region of interest" description="Disordered" evidence="1">
    <location>
        <begin position="1"/>
        <end position="20"/>
    </location>
</feature>
<sequence>MNPHVQGDSAGEGNASNQNYYRPRLSSETQEMVLPLFPLFATEEAFPHLDMNLPQPGANNIRATIDVPFNVVAPESNIFSSSPFLAGTPPNPMENLDLCLNVGLRRHGAAISSAVIPSSNAARSVHGSNSNSVNIPEEKELSLLMVLEDFIWVKVQAWVKGQERSKDFVLCPFYKCYMHKF</sequence>
<reference evidence="2 3" key="1">
    <citation type="submission" date="2019-04" db="EMBL/GenBank/DDBJ databases">
        <title>An improved genome assembly and genetic linkage map for asparagus bean, Vigna unguiculata ssp. sesquipedialis.</title>
        <authorList>
            <person name="Xia Q."/>
            <person name="Zhang R."/>
            <person name="Dong Y."/>
        </authorList>
    </citation>
    <scope>NUCLEOTIDE SEQUENCE [LARGE SCALE GENOMIC DNA]</scope>
    <source>
        <tissue evidence="2">Leaf</tissue>
    </source>
</reference>
<dbReference type="AlphaFoldDB" id="A0A4D6KRJ3"/>
<organism evidence="2 3">
    <name type="scientific">Vigna unguiculata</name>
    <name type="common">Cowpea</name>
    <dbReference type="NCBI Taxonomy" id="3917"/>
    <lineage>
        <taxon>Eukaryota</taxon>
        <taxon>Viridiplantae</taxon>
        <taxon>Streptophyta</taxon>
        <taxon>Embryophyta</taxon>
        <taxon>Tracheophyta</taxon>
        <taxon>Spermatophyta</taxon>
        <taxon>Magnoliopsida</taxon>
        <taxon>eudicotyledons</taxon>
        <taxon>Gunneridae</taxon>
        <taxon>Pentapetalae</taxon>
        <taxon>rosids</taxon>
        <taxon>fabids</taxon>
        <taxon>Fabales</taxon>
        <taxon>Fabaceae</taxon>
        <taxon>Papilionoideae</taxon>
        <taxon>50 kb inversion clade</taxon>
        <taxon>NPAAA clade</taxon>
        <taxon>indigoferoid/millettioid clade</taxon>
        <taxon>Phaseoleae</taxon>
        <taxon>Vigna</taxon>
    </lineage>
</organism>
<name>A0A4D6KRJ3_VIGUN</name>
<evidence type="ECO:0000256" key="1">
    <source>
        <dbReference type="SAM" id="MobiDB-lite"/>
    </source>
</evidence>
<protein>
    <submittedName>
        <fullName evidence="2">Uncharacterized protein</fullName>
    </submittedName>
</protein>
<dbReference type="EMBL" id="CP039345">
    <property type="protein sequence ID" value="QCD78337.1"/>
    <property type="molecule type" value="Genomic_DNA"/>
</dbReference>
<keyword evidence="3" id="KW-1185">Reference proteome</keyword>